<dbReference type="EMBL" id="SDMQ01000013">
    <property type="protein sequence ID" value="TBT83222.1"/>
    <property type="molecule type" value="Genomic_DNA"/>
</dbReference>
<evidence type="ECO:0000313" key="5">
    <source>
        <dbReference type="EMBL" id="TBT83222.1"/>
    </source>
</evidence>
<feature type="domain" description="HTH gntR-type" evidence="4">
    <location>
        <begin position="7"/>
        <end position="75"/>
    </location>
</feature>
<dbReference type="PRINTS" id="PR00035">
    <property type="entry name" value="HTHGNTR"/>
</dbReference>
<dbReference type="Gene3D" id="1.20.120.530">
    <property type="entry name" value="GntR ligand-binding domain-like"/>
    <property type="match status" value="1"/>
</dbReference>
<dbReference type="AlphaFoldDB" id="A0A4Q9KBT0"/>
<evidence type="ECO:0000256" key="3">
    <source>
        <dbReference type="ARBA" id="ARBA00023163"/>
    </source>
</evidence>
<reference evidence="5 6" key="1">
    <citation type="submission" date="2019-01" db="EMBL/GenBank/DDBJ databases">
        <title>Lactibacter flavus gen. nov., sp. nov., a novel bacterium of the family Propionibacteriaceae isolated from raw milk and dairy products.</title>
        <authorList>
            <person name="Huptas C."/>
            <person name="Wenning M."/>
            <person name="Breitenwieser F."/>
            <person name="Doll E."/>
            <person name="Von Neubeck M."/>
            <person name="Busse H.-J."/>
            <person name="Scherer S."/>
        </authorList>
    </citation>
    <scope>NUCLEOTIDE SEQUENCE [LARGE SCALE GENOMIC DNA]</scope>
    <source>
        <strain evidence="5 6">KCTC 33808</strain>
    </source>
</reference>
<keyword evidence="1" id="KW-0805">Transcription regulation</keyword>
<evidence type="ECO:0000259" key="4">
    <source>
        <dbReference type="PROSITE" id="PS50949"/>
    </source>
</evidence>
<dbReference type="CDD" id="cd07377">
    <property type="entry name" value="WHTH_GntR"/>
    <property type="match status" value="1"/>
</dbReference>
<dbReference type="RefSeq" id="WP_131169355.1">
    <property type="nucleotide sequence ID" value="NZ_CANLBI010000007.1"/>
</dbReference>
<dbReference type="Gene3D" id="1.10.10.10">
    <property type="entry name" value="Winged helix-like DNA-binding domain superfamily/Winged helix DNA-binding domain"/>
    <property type="match status" value="1"/>
</dbReference>
<protein>
    <submittedName>
        <fullName evidence="5">FadR family transcriptional regulator</fullName>
    </submittedName>
</protein>
<dbReference type="InterPro" id="IPR011711">
    <property type="entry name" value="GntR_C"/>
</dbReference>
<keyword evidence="6" id="KW-1185">Reference proteome</keyword>
<dbReference type="SMART" id="SM00345">
    <property type="entry name" value="HTH_GNTR"/>
    <property type="match status" value="1"/>
</dbReference>
<dbReference type="SMART" id="SM00895">
    <property type="entry name" value="FCD"/>
    <property type="match status" value="1"/>
</dbReference>
<dbReference type="Pfam" id="PF07729">
    <property type="entry name" value="FCD"/>
    <property type="match status" value="1"/>
</dbReference>
<dbReference type="Pfam" id="PF00392">
    <property type="entry name" value="GntR"/>
    <property type="match status" value="1"/>
</dbReference>
<dbReference type="OrthoDB" id="155424at2"/>
<gene>
    <name evidence="5" type="ORF">ET989_12160</name>
</gene>
<dbReference type="GO" id="GO:0003700">
    <property type="term" value="F:DNA-binding transcription factor activity"/>
    <property type="evidence" value="ECO:0007669"/>
    <property type="project" value="InterPro"/>
</dbReference>
<dbReference type="PANTHER" id="PTHR43537">
    <property type="entry name" value="TRANSCRIPTIONAL REGULATOR, GNTR FAMILY"/>
    <property type="match status" value="1"/>
</dbReference>
<dbReference type="InterPro" id="IPR036388">
    <property type="entry name" value="WH-like_DNA-bd_sf"/>
</dbReference>
<dbReference type="PANTHER" id="PTHR43537:SF5">
    <property type="entry name" value="UXU OPERON TRANSCRIPTIONAL REGULATOR"/>
    <property type="match status" value="1"/>
</dbReference>
<dbReference type="GO" id="GO:0003677">
    <property type="term" value="F:DNA binding"/>
    <property type="evidence" value="ECO:0007669"/>
    <property type="project" value="UniProtKB-KW"/>
</dbReference>
<accession>A0A4Q9KBT0</accession>
<dbReference type="InterPro" id="IPR000524">
    <property type="entry name" value="Tscrpt_reg_HTH_GntR"/>
</dbReference>
<dbReference type="SUPFAM" id="SSF48008">
    <property type="entry name" value="GntR ligand-binding domain-like"/>
    <property type="match status" value="1"/>
</dbReference>
<evidence type="ECO:0000256" key="2">
    <source>
        <dbReference type="ARBA" id="ARBA00023125"/>
    </source>
</evidence>
<keyword evidence="3" id="KW-0804">Transcription</keyword>
<comment type="caution">
    <text evidence="5">The sequence shown here is derived from an EMBL/GenBank/DDBJ whole genome shotgun (WGS) entry which is preliminary data.</text>
</comment>
<keyword evidence="2" id="KW-0238">DNA-binding</keyword>
<proteinExistence type="predicted"/>
<dbReference type="Proteomes" id="UP000292373">
    <property type="component" value="Unassembled WGS sequence"/>
</dbReference>
<dbReference type="PROSITE" id="PS50949">
    <property type="entry name" value="HTH_GNTR"/>
    <property type="match status" value="1"/>
</dbReference>
<evidence type="ECO:0000256" key="1">
    <source>
        <dbReference type="ARBA" id="ARBA00023015"/>
    </source>
</evidence>
<evidence type="ECO:0000313" key="6">
    <source>
        <dbReference type="Proteomes" id="UP000292373"/>
    </source>
</evidence>
<organism evidence="5 6">
    <name type="scientific">Propioniciclava sinopodophylli</name>
    <dbReference type="NCBI Taxonomy" id="1837344"/>
    <lineage>
        <taxon>Bacteria</taxon>
        <taxon>Bacillati</taxon>
        <taxon>Actinomycetota</taxon>
        <taxon>Actinomycetes</taxon>
        <taxon>Propionibacteriales</taxon>
        <taxon>Propionibacteriaceae</taxon>
        <taxon>Propioniciclava</taxon>
    </lineage>
</organism>
<dbReference type="InterPro" id="IPR036390">
    <property type="entry name" value="WH_DNA-bd_sf"/>
</dbReference>
<name>A0A4Q9KBT0_9ACTN</name>
<sequence>MKPDRYRDGTNVTVQGIKDLILARGLKPGDPMPTEAVLVEELGVSRSSIREAVRTLVALDILEVRHGTGTFVGKLSLRPLVEGMVFRGVLMPGDENAMLREIVEVRTGLDMSLAPQIVERLSHGDADDLRACVEQMKERAARNEPFPEEDRIFHLQLAQRLGNALYGQLVAAFWDIHMTVGPSLGAAPQRELNATALAHERMLDAALAGDLAEYQDAVHAHYEPILRMLTSWAS</sequence>
<dbReference type="InterPro" id="IPR008920">
    <property type="entry name" value="TF_FadR/GntR_C"/>
</dbReference>
<dbReference type="SUPFAM" id="SSF46785">
    <property type="entry name" value="Winged helix' DNA-binding domain"/>
    <property type="match status" value="1"/>
</dbReference>